<keyword evidence="2" id="KW-1185">Reference proteome</keyword>
<evidence type="ECO:0000313" key="2">
    <source>
        <dbReference type="Proteomes" id="UP000280444"/>
    </source>
</evidence>
<dbReference type="OrthoDB" id="142939at2"/>
<dbReference type="Proteomes" id="UP000280444">
    <property type="component" value="Unassembled WGS sequence"/>
</dbReference>
<protein>
    <submittedName>
        <fullName evidence="1">Uncharacterized protein</fullName>
    </submittedName>
</protein>
<gene>
    <name evidence="1" type="ORF">EII11_02715</name>
</gene>
<evidence type="ECO:0000313" key="1">
    <source>
        <dbReference type="EMBL" id="RRC95801.1"/>
    </source>
</evidence>
<proteinExistence type="predicted"/>
<organism evidence="1 2">
    <name type="scientific">Schaalia canis</name>
    <dbReference type="NCBI Taxonomy" id="100469"/>
    <lineage>
        <taxon>Bacteria</taxon>
        <taxon>Bacillati</taxon>
        <taxon>Actinomycetota</taxon>
        <taxon>Actinomycetes</taxon>
        <taxon>Actinomycetales</taxon>
        <taxon>Actinomycetaceae</taxon>
        <taxon>Schaalia</taxon>
    </lineage>
</organism>
<accession>A0A3P1SET4</accession>
<name>A0A3P1SET4_9ACTO</name>
<reference evidence="1 2" key="1">
    <citation type="submission" date="2018-11" db="EMBL/GenBank/DDBJ databases">
        <title>Genomes From Bacteria Associated with the Canine Oral Cavity: a Test Case for Automated Genome-Based Taxonomic Assignment.</title>
        <authorList>
            <person name="Coil D.A."/>
            <person name="Jospin G."/>
            <person name="Darling A.E."/>
            <person name="Wallis C."/>
            <person name="Davis I.J."/>
            <person name="Harris S."/>
            <person name="Eisen J.A."/>
            <person name="Holcombe L.J."/>
            <person name="O'Flynn C."/>
        </authorList>
    </citation>
    <scope>NUCLEOTIDE SEQUENCE [LARGE SCALE GENOMIC DNA]</scope>
    <source>
        <strain evidence="1 2">OH770</strain>
    </source>
</reference>
<dbReference type="SUPFAM" id="SSF55486">
    <property type="entry name" value="Metalloproteases ('zincins'), catalytic domain"/>
    <property type="match status" value="1"/>
</dbReference>
<comment type="caution">
    <text evidence="1">The sequence shown here is derived from an EMBL/GenBank/DDBJ whole genome shotgun (WGS) entry which is preliminary data.</text>
</comment>
<dbReference type="AlphaFoldDB" id="A0A3P1SET4"/>
<dbReference type="EMBL" id="RQZF01000002">
    <property type="protein sequence ID" value="RRC95801.1"/>
    <property type="molecule type" value="Genomic_DNA"/>
</dbReference>
<sequence>MTMTSSEYTSALGRVAAALTAAGPYVSATGAAATVARLRKAIHWSDPYLSRLTGLNEAADRVRSTRAVVVDRRAAIDTMEAMIARALGGAASPLSSVALAMGIRAMAAQSMGVWDPFTQHRVLIAPNVLAASEKYALDQKDYCRWSALRTGLWAVHLEHAPHLIAHMGKLAADLPARAVEFKQLIMLLVALPDVEMEALTPRDLPSIGWIRRHKMDSAGLAGLHLLHKAGVPSAHLEEEQAAAQAFARMVMDNDALPLLLETVENLPTVDEFSNPSLWRQRVGI</sequence>